<dbReference type="PANTHER" id="PTHR18945">
    <property type="entry name" value="NEUROTRANSMITTER GATED ION CHANNEL"/>
    <property type="match status" value="1"/>
</dbReference>
<evidence type="ECO:0000256" key="3">
    <source>
        <dbReference type="ARBA" id="ARBA00022989"/>
    </source>
</evidence>
<feature type="chain" id="PRO_5012284296" evidence="7">
    <location>
        <begin position="23"/>
        <end position="482"/>
    </location>
</feature>
<dbReference type="Proteomes" id="UP000242188">
    <property type="component" value="Unassembled WGS sequence"/>
</dbReference>
<name>A0A210QI16_MIZYE</name>
<dbReference type="Pfam" id="PF02931">
    <property type="entry name" value="Neur_chan_LBD"/>
    <property type="match status" value="1"/>
</dbReference>
<dbReference type="InterPro" id="IPR036734">
    <property type="entry name" value="Neur_chan_lig-bd_sf"/>
</dbReference>
<dbReference type="Gene3D" id="1.20.58.390">
    <property type="entry name" value="Neurotransmitter-gated ion-channel transmembrane domain"/>
    <property type="match status" value="1"/>
</dbReference>
<dbReference type="GO" id="GO:0005230">
    <property type="term" value="F:extracellular ligand-gated monoatomic ion channel activity"/>
    <property type="evidence" value="ECO:0007669"/>
    <property type="project" value="InterPro"/>
</dbReference>
<dbReference type="Pfam" id="PF02932">
    <property type="entry name" value="Neur_chan_memb"/>
    <property type="match status" value="1"/>
</dbReference>
<sequence length="482" mass="54826">MGLIVALSLLVGLSVLCGTVFGQGFDDLNRLYSNLTTQYNKNIRPTADLTQPTEVHVSFTMLSIREYEEKTGKLTIVGIFIFEWQDTNMRWDPSVYGGIPSFLIPQSEVWKPEIVNAKPYEKREPLGFDRVSVRVLADGKMLWMPGDVYQTTCSADVTYFPFDVHQCKYVFSPWMYLLGELILQPTFDEMDLELFTPSGLWELKGTEIAVDSVLGGHLLFLIITFKRRPTFHIVNILAPISVMGLLNVMVFLLPAESGERVGFSITVLLAMSVFLTIISDSLPSTSQPSIPRISYLLLGDLVIGTVITICTILVLRLHHKRDDEDVPRWLRCMSCTKCCSKSKREMRRRSNSDASSETFSNLCADGFYSQPIDNVSSTQDNRRLYQGRINKTGHVQCRSGHRMETWDNHYQHDLNIPRHDTIEGHPSDDRSRQESQNSSSEPHSIVKWKNVADFFDVLFFLFFLVLIIAKNIISVLVFIGNI</sequence>
<keyword evidence="11" id="KW-1185">Reference proteome</keyword>
<feature type="transmembrane region" description="Helical" evidence="6">
    <location>
        <begin position="457"/>
        <end position="479"/>
    </location>
</feature>
<dbReference type="STRING" id="6573.A0A210QI16"/>
<evidence type="ECO:0000256" key="1">
    <source>
        <dbReference type="ARBA" id="ARBA00004141"/>
    </source>
</evidence>
<feature type="signal peptide" evidence="7">
    <location>
        <begin position="1"/>
        <end position="22"/>
    </location>
</feature>
<keyword evidence="7" id="KW-0732">Signal</keyword>
<dbReference type="SUPFAM" id="SSF90112">
    <property type="entry name" value="Neurotransmitter-gated ion-channel transmembrane pore"/>
    <property type="match status" value="1"/>
</dbReference>
<dbReference type="InterPro" id="IPR006201">
    <property type="entry name" value="Neur_channel"/>
</dbReference>
<dbReference type="GO" id="GO:0016020">
    <property type="term" value="C:membrane"/>
    <property type="evidence" value="ECO:0007669"/>
    <property type="project" value="UniProtKB-SubCell"/>
</dbReference>
<keyword evidence="10" id="KW-0675">Receptor</keyword>
<dbReference type="EMBL" id="NEDP02003577">
    <property type="protein sequence ID" value="OWF48380.1"/>
    <property type="molecule type" value="Genomic_DNA"/>
</dbReference>
<evidence type="ECO:0000313" key="11">
    <source>
        <dbReference type="Proteomes" id="UP000242188"/>
    </source>
</evidence>
<dbReference type="Gene3D" id="2.70.170.10">
    <property type="entry name" value="Neurotransmitter-gated ion-channel ligand-binding domain"/>
    <property type="match status" value="1"/>
</dbReference>
<dbReference type="FunFam" id="2.70.170.10:FF:000028">
    <property type="entry name" value="AcetylCholine Receptor"/>
    <property type="match status" value="1"/>
</dbReference>
<reference evidence="10 11" key="1">
    <citation type="journal article" date="2017" name="Nat. Ecol. Evol.">
        <title>Scallop genome provides insights into evolution of bilaterian karyotype and development.</title>
        <authorList>
            <person name="Wang S."/>
            <person name="Zhang J."/>
            <person name="Jiao W."/>
            <person name="Li J."/>
            <person name="Xun X."/>
            <person name="Sun Y."/>
            <person name="Guo X."/>
            <person name="Huan P."/>
            <person name="Dong B."/>
            <person name="Zhang L."/>
            <person name="Hu X."/>
            <person name="Sun X."/>
            <person name="Wang J."/>
            <person name="Zhao C."/>
            <person name="Wang Y."/>
            <person name="Wang D."/>
            <person name="Huang X."/>
            <person name="Wang R."/>
            <person name="Lv J."/>
            <person name="Li Y."/>
            <person name="Zhang Z."/>
            <person name="Liu B."/>
            <person name="Lu W."/>
            <person name="Hui Y."/>
            <person name="Liang J."/>
            <person name="Zhou Z."/>
            <person name="Hou R."/>
            <person name="Li X."/>
            <person name="Liu Y."/>
            <person name="Li H."/>
            <person name="Ning X."/>
            <person name="Lin Y."/>
            <person name="Zhao L."/>
            <person name="Xing Q."/>
            <person name="Dou J."/>
            <person name="Li Y."/>
            <person name="Mao J."/>
            <person name="Guo H."/>
            <person name="Dou H."/>
            <person name="Li T."/>
            <person name="Mu C."/>
            <person name="Jiang W."/>
            <person name="Fu Q."/>
            <person name="Fu X."/>
            <person name="Miao Y."/>
            <person name="Liu J."/>
            <person name="Yu Q."/>
            <person name="Li R."/>
            <person name="Liao H."/>
            <person name="Li X."/>
            <person name="Kong Y."/>
            <person name="Jiang Z."/>
            <person name="Chourrout D."/>
            <person name="Li R."/>
            <person name="Bao Z."/>
        </authorList>
    </citation>
    <scope>NUCLEOTIDE SEQUENCE [LARGE SCALE GENOMIC DNA]</scope>
    <source>
        <strain evidence="10 11">PY_sf001</strain>
    </source>
</reference>
<evidence type="ECO:0000259" key="9">
    <source>
        <dbReference type="Pfam" id="PF02932"/>
    </source>
</evidence>
<evidence type="ECO:0000313" key="10">
    <source>
        <dbReference type="EMBL" id="OWF48380.1"/>
    </source>
</evidence>
<dbReference type="GO" id="GO:0004888">
    <property type="term" value="F:transmembrane signaling receptor activity"/>
    <property type="evidence" value="ECO:0007669"/>
    <property type="project" value="InterPro"/>
</dbReference>
<dbReference type="InterPro" id="IPR036719">
    <property type="entry name" value="Neuro-gated_channel_TM_sf"/>
</dbReference>
<dbReference type="InterPro" id="IPR006202">
    <property type="entry name" value="Neur_chan_lig-bd"/>
</dbReference>
<dbReference type="CDD" id="cd18989">
    <property type="entry name" value="LGIC_ECD_cation"/>
    <property type="match status" value="1"/>
</dbReference>
<feature type="domain" description="Neurotransmitter-gated ion-channel ligand-binding" evidence="8">
    <location>
        <begin position="29"/>
        <end position="212"/>
    </location>
</feature>
<evidence type="ECO:0000256" key="4">
    <source>
        <dbReference type="ARBA" id="ARBA00023136"/>
    </source>
</evidence>
<evidence type="ECO:0000256" key="5">
    <source>
        <dbReference type="SAM" id="MobiDB-lite"/>
    </source>
</evidence>
<feature type="transmembrane region" description="Helical" evidence="6">
    <location>
        <begin position="293"/>
        <end position="315"/>
    </location>
</feature>
<evidence type="ECO:0000256" key="6">
    <source>
        <dbReference type="SAM" id="Phobius"/>
    </source>
</evidence>
<comment type="subcellular location">
    <subcellularLocation>
        <location evidence="1">Membrane</location>
        <topology evidence="1">Multi-pass membrane protein</topology>
    </subcellularLocation>
</comment>
<gene>
    <name evidence="10" type="ORF">KP79_PYT18730</name>
</gene>
<keyword evidence="3 6" id="KW-1133">Transmembrane helix</keyword>
<organism evidence="10 11">
    <name type="scientific">Mizuhopecten yessoensis</name>
    <name type="common">Japanese scallop</name>
    <name type="synonym">Patinopecten yessoensis</name>
    <dbReference type="NCBI Taxonomy" id="6573"/>
    <lineage>
        <taxon>Eukaryota</taxon>
        <taxon>Metazoa</taxon>
        <taxon>Spiralia</taxon>
        <taxon>Lophotrochozoa</taxon>
        <taxon>Mollusca</taxon>
        <taxon>Bivalvia</taxon>
        <taxon>Autobranchia</taxon>
        <taxon>Pteriomorphia</taxon>
        <taxon>Pectinida</taxon>
        <taxon>Pectinoidea</taxon>
        <taxon>Pectinidae</taxon>
        <taxon>Mizuhopecten</taxon>
    </lineage>
</organism>
<evidence type="ECO:0000256" key="2">
    <source>
        <dbReference type="ARBA" id="ARBA00022692"/>
    </source>
</evidence>
<feature type="compositionally biased region" description="Basic and acidic residues" evidence="5">
    <location>
        <begin position="417"/>
        <end position="433"/>
    </location>
</feature>
<comment type="caution">
    <text evidence="10">The sequence shown here is derived from an EMBL/GenBank/DDBJ whole genome shotgun (WGS) entry which is preliminary data.</text>
</comment>
<dbReference type="InterPro" id="IPR038050">
    <property type="entry name" value="Neuro_actylchol_rec"/>
</dbReference>
<evidence type="ECO:0000259" key="8">
    <source>
        <dbReference type="Pfam" id="PF02931"/>
    </source>
</evidence>
<dbReference type="InterPro" id="IPR006029">
    <property type="entry name" value="Neurotrans-gated_channel_TM"/>
</dbReference>
<feature type="region of interest" description="Disordered" evidence="5">
    <location>
        <begin position="417"/>
        <end position="442"/>
    </location>
</feature>
<accession>A0A210QI16</accession>
<keyword evidence="4 6" id="KW-0472">Membrane</keyword>
<feature type="transmembrane region" description="Helical" evidence="6">
    <location>
        <begin position="233"/>
        <end position="254"/>
    </location>
</feature>
<dbReference type="CDD" id="cd19051">
    <property type="entry name" value="LGIC_TM_cation"/>
    <property type="match status" value="1"/>
</dbReference>
<keyword evidence="2 6" id="KW-0812">Transmembrane</keyword>
<dbReference type="PRINTS" id="PR00252">
    <property type="entry name" value="NRIONCHANNEL"/>
</dbReference>
<dbReference type="AlphaFoldDB" id="A0A210QI16"/>
<evidence type="ECO:0000256" key="7">
    <source>
        <dbReference type="SAM" id="SignalP"/>
    </source>
</evidence>
<dbReference type="SUPFAM" id="SSF63712">
    <property type="entry name" value="Nicotinic receptor ligand binding domain-like"/>
    <property type="match status" value="1"/>
</dbReference>
<proteinExistence type="predicted"/>
<feature type="transmembrane region" description="Helical" evidence="6">
    <location>
        <begin position="261"/>
        <end position="278"/>
    </location>
</feature>
<dbReference type="OrthoDB" id="6153337at2759"/>
<protein>
    <submittedName>
        <fullName evidence="10">Neuronal acetylcholine receptor subunit alpha-7</fullName>
    </submittedName>
</protein>
<feature type="domain" description="Neurotransmitter-gated ion-channel transmembrane" evidence="9">
    <location>
        <begin position="239"/>
        <end position="473"/>
    </location>
</feature>